<accession>A0ABN9YKZ7</accession>
<reference evidence="1 2" key="1">
    <citation type="submission" date="2023-10" db="EMBL/GenBank/DDBJ databases">
        <authorList>
            <person name="Botero Cardona J."/>
        </authorList>
    </citation>
    <scope>NUCLEOTIDE SEQUENCE [LARGE SCALE GENOMIC DNA]</scope>
    <source>
        <strain evidence="1 2">R-54839</strain>
    </source>
</reference>
<gene>
    <name evidence="1" type="ORF">R54839_PPFHFPJH_00383</name>
</gene>
<sequence>MTNRQEKRASLQKLIRQMDVYNWEHPGEELSTYQKQSDKEHFFQLSLILRNNYQLSFREISDMVHIPINTLHRELNKRSQEYDTLEDFVNMVQNQ</sequence>
<name>A0ABN9YKZ7_9LACO</name>
<comment type="caution">
    <text evidence="1">The sequence shown here is derived from an EMBL/GenBank/DDBJ whole genome shotgun (WGS) entry which is preliminary data.</text>
</comment>
<proteinExistence type="predicted"/>
<evidence type="ECO:0000313" key="1">
    <source>
        <dbReference type="EMBL" id="CAK1230013.1"/>
    </source>
</evidence>
<keyword evidence="2" id="KW-1185">Reference proteome</keyword>
<protein>
    <submittedName>
        <fullName evidence="1">Uncharacterized protein</fullName>
    </submittedName>
</protein>
<organism evidence="1 2">
    <name type="scientific">Fructobacillus fructosus</name>
    <dbReference type="NCBI Taxonomy" id="1631"/>
    <lineage>
        <taxon>Bacteria</taxon>
        <taxon>Bacillati</taxon>
        <taxon>Bacillota</taxon>
        <taxon>Bacilli</taxon>
        <taxon>Lactobacillales</taxon>
        <taxon>Lactobacillaceae</taxon>
        <taxon>Fructobacillus</taxon>
    </lineage>
</organism>
<dbReference type="RefSeq" id="WP_187754069.1">
    <property type="nucleotide sequence ID" value="NZ_CAUZLR010000001.1"/>
</dbReference>
<dbReference type="Proteomes" id="UP001314261">
    <property type="component" value="Unassembled WGS sequence"/>
</dbReference>
<evidence type="ECO:0000313" key="2">
    <source>
        <dbReference type="Proteomes" id="UP001314261"/>
    </source>
</evidence>
<dbReference type="EMBL" id="CAUZLR010000001">
    <property type="protein sequence ID" value="CAK1230013.1"/>
    <property type="molecule type" value="Genomic_DNA"/>
</dbReference>